<dbReference type="InterPro" id="IPR037069">
    <property type="entry name" value="AcylCoA_DH/ox_N_sf"/>
</dbReference>
<gene>
    <name evidence="16" type="ORF">WAE96_20280</name>
</gene>
<dbReference type="SUPFAM" id="SSF56645">
    <property type="entry name" value="Acyl-CoA dehydrogenase NM domain-like"/>
    <property type="match status" value="1"/>
</dbReference>
<evidence type="ECO:0000256" key="5">
    <source>
        <dbReference type="ARBA" id="ARBA00012040"/>
    </source>
</evidence>
<keyword evidence="7" id="KW-0285">Flavoprotein</keyword>
<evidence type="ECO:0000256" key="6">
    <source>
        <dbReference type="ARBA" id="ARBA00020144"/>
    </source>
</evidence>
<evidence type="ECO:0000259" key="15">
    <source>
        <dbReference type="Pfam" id="PF09317"/>
    </source>
</evidence>
<evidence type="ECO:0000256" key="10">
    <source>
        <dbReference type="ARBA" id="ARBA00047882"/>
    </source>
</evidence>
<comment type="pathway">
    <text evidence="2">Lipid metabolism; fatty acid beta-oxidation.</text>
</comment>
<evidence type="ECO:0000256" key="2">
    <source>
        <dbReference type="ARBA" id="ARBA00005005"/>
    </source>
</evidence>
<comment type="catalytic activity">
    <reaction evidence="11">
        <text>a long-chain 2,3-saturated fatty acyl-CoA + oxidized [electron-transfer flavoprotein] + H(+) = a long-chain (2E)-enoyl-CoA + reduced [electron-transfer flavoprotein]</text>
        <dbReference type="Rhea" id="RHEA:17721"/>
        <dbReference type="Rhea" id="RHEA-COMP:10685"/>
        <dbReference type="Rhea" id="RHEA-COMP:10686"/>
        <dbReference type="ChEBI" id="CHEBI:15378"/>
        <dbReference type="ChEBI" id="CHEBI:57692"/>
        <dbReference type="ChEBI" id="CHEBI:58307"/>
        <dbReference type="ChEBI" id="CHEBI:83721"/>
        <dbReference type="ChEBI" id="CHEBI:83727"/>
        <dbReference type="EC" id="1.3.8.8"/>
    </reaction>
</comment>
<dbReference type="Gene3D" id="1.20.140.10">
    <property type="entry name" value="Butyryl-CoA Dehydrogenase, subunit A, domain 3"/>
    <property type="match status" value="1"/>
</dbReference>
<dbReference type="InterPro" id="IPR013786">
    <property type="entry name" value="AcylCoA_DH/ox_N"/>
</dbReference>
<comment type="catalytic activity">
    <reaction evidence="10">
        <text>a medium-chain 2,3-saturated fatty acyl-CoA + oxidized [electron-transfer flavoprotein] + H(+) = a medium-chain (2E)-enoyl-CoA + reduced [electron-transfer flavoprotein]</text>
        <dbReference type="Rhea" id="RHEA:14477"/>
        <dbReference type="Rhea" id="RHEA-COMP:10685"/>
        <dbReference type="Rhea" id="RHEA-COMP:10686"/>
        <dbReference type="ChEBI" id="CHEBI:15378"/>
        <dbReference type="ChEBI" id="CHEBI:57692"/>
        <dbReference type="ChEBI" id="CHEBI:58307"/>
        <dbReference type="ChEBI" id="CHEBI:83723"/>
        <dbReference type="ChEBI" id="CHEBI:83726"/>
        <dbReference type="EC" id="1.3.8.7"/>
    </reaction>
</comment>
<dbReference type="InterPro" id="IPR036250">
    <property type="entry name" value="AcylCo_DH-like_C"/>
</dbReference>
<dbReference type="InterPro" id="IPR050741">
    <property type="entry name" value="Acyl-CoA_dehydrogenase"/>
</dbReference>
<dbReference type="EC" id="1.3.8.8" evidence="5"/>
<dbReference type="InterPro" id="IPR009075">
    <property type="entry name" value="AcylCo_DH/oxidase_C"/>
</dbReference>
<evidence type="ECO:0000256" key="1">
    <source>
        <dbReference type="ARBA" id="ARBA00001974"/>
    </source>
</evidence>
<dbReference type="Proteomes" id="UP001382455">
    <property type="component" value="Unassembled WGS sequence"/>
</dbReference>
<sequence length="746" mass="81367">MSLRTSLKKVLPSISVTEQEALDAGDVWLEGSIYQGKPDFDALRAVPEAKLSDEEQAFLDGPVAQLLDMIDETEIQSSNHLPDNILEFIKSNRFFSLIIPKQYGGLEFSPYANSTIVATIATKSTAVAVTVMVPNSLGPGELLMHYGTEEQRQHYLPKLAIGQDIPCFALTSPEAGSDAGGIPDQGIVTMGEYQGKQVLGLELTWDKRYITLAPIATVLGLAVKVKDPQGLLGGEEDLGITCALIPKDHPGVELGNRHNPMGIKFYNGTTRGQSVFVPMEFIIGGQKNIGRGWQMLVSCLGAGRGISLPALGCSTAHVALKSASEYAAVREQFGLSIGLFEGIQEKLADIAGKTYLQEAMRVLTTEGLGLGLKPSVVTAIAKYHMTELGRDVLNSAMDIQAGKAIQCGPQNTLAQGYLGQPVAITVEGANILTRNLMIFGQGVMRCHPHLQSMVESIHSNEKNADATFRGLLTKTIGYSVGNSLSAFTKGLLPFTAGAKSKLSEVRQYEKAVNKLSAKLAVYADFSLLVLGGKLKQAELLSARLGDVMSYLYAAMASIRYYEQKVSAEDRAQAAPYFHYATRWAIAQAENAISDFLANFPSGATRKFMRLITVTYSESSMRINDDLVRELAHQCQLNTKFKKQLTHLVHASNGDGHDINQQAYLAKLECLDMLAKIKKSLRKKEIKAGVRFAETLDNALVANVITADEYKMLVDYNVKRELAIRVDEFDFDMNLLKPEQAKLKQVS</sequence>
<accession>A0ABU8F0L8</accession>
<proteinExistence type="inferred from homology"/>
<dbReference type="NCBIfam" id="NF009586">
    <property type="entry name" value="PRK13026.1"/>
    <property type="match status" value="1"/>
</dbReference>
<dbReference type="InterPro" id="IPR046373">
    <property type="entry name" value="Acyl-CoA_Oxase/DH_mid-dom_sf"/>
</dbReference>
<comment type="caution">
    <text evidence="16">The sequence shown here is derived from an EMBL/GenBank/DDBJ whole genome shotgun (WGS) entry which is preliminary data.</text>
</comment>
<reference evidence="16 17" key="1">
    <citation type="submission" date="2023-12" db="EMBL/GenBank/DDBJ databases">
        <title>Friends and Foes: Symbiotic and Algicidal bacterial influence on Karenia brevis blooms.</title>
        <authorList>
            <person name="Fei C."/>
            <person name="Mohamed A.R."/>
            <person name="Booker A."/>
            <person name="Arshad M."/>
            <person name="Klass S."/>
            <person name="Ahn S."/>
            <person name="Gilbert P.M."/>
            <person name="Heil C.A."/>
            <person name="Martinez J.M."/>
            <person name="Amin S.A."/>
        </authorList>
    </citation>
    <scope>NUCLEOTIDE SEQUENCE [LARGE SCALE GENOMIC DNA]</scope>
    <source>
        <strain evidence="16 17">CE15</strain>
    </source>
</reference>
<dbReference type="Pfam" id="PF02770">
    <property type="entry name" value="Acyl-CoA_dh_M"/>
    <property type="match status" value="1"/>
</dbReference>
<feature type="domain" description="Acyl-CoA dehydrogenase C-terminal bacterial-type" evidence="15">
    <location>
        <begin position="444"/>
        <end position="728"/>
    </location>
</feature>
<keyword evidence="17" id="KW-1185">Reference proteome</keyword>
<feature type="domain" description="Acyl-CoA dehydrogenase/oxidase C-terminal" evidence="12">
    <location>
        <begin position="290"/>
        <end position="435"/>
    </location>
</feature>
<evidence type="ECO:0000256" key="11">
    <source>
        <dbReference type="ARBA" id="ARBA00049247"/>
    </source>
</evidence>
<keyword evidence="8" id="KW-0274">FAD</keyword>
<dbReference type="Pfam" id="PF02771">
    <property type="entry name" value="Acyl-CoA_dh_N"/>
    <property type="match status" value="1"/>
</dbReference>
<dbReference type="Pfam" id="PF00441">
    <property type="entry name" value="Acyl-CoA_dh_1"/>
    <property type="match status" value="1"/>
</dbReference>
<evidence type="ECO:0000313" key="17">
    <source>
        <dbReference type="Proteomes" id="UP001382455"/>
    </source>
</evidence>
<dbReference type="InterPro" id="IPR015396">
    <property type="entry name" value="FadE_C"/>
</dbReference>
<keyword evidence="9" id="KW-0560">Oxidoreductase</keyword>
<dbReference type="EMBL" id="JBAWKS010000002">
    <property type="protein sequence ID" value="MEI4552026.1"/>
    <property type="molecule type" value="Genomic_DNA"/>
</dbReference>
<evidence type="ECO:0000313" key="16">
    <source>
        <dbReference type="EMBL" id="MEI4552026.1"/>
    </source>
</evidence>
<feature type="domain" description="Acyl-CoA dehydrogenase/oxidase N-terminal" evidence="14">
    <location>
        <begin position="72"/>
        <end position="162"/>
    </location>
</feature>
<dbReference type="Gene3D" id="1.10.540.10">
    <property type="entry name" value="Acyl-CoA dehydrogenase/oxidase, N-terminal domain"/>
    <property type="match status" value="1"/>
</dbReference>
<comment type="cofactor">
    <cofactor evidence="1">
        <name>FAD</name>
        <dbReference type="ChEBI" id="CHEBI:57692"/>
    </cofactor>
</comment>
<dbReference type="SUPFAM" id="SSF47203">
    <property type="entry name" value="Acyl-CoA dehydrogenase C-terminal domain-like"/>
    <property type="match status" value="1"/>
</dbReference>
<dbReference type="RefSeq" id="WP_336436897.1">
    <property type="nucleotide sequence ID" value="NZ_JBAWKS010000002.1"/>
</dbReference>
<organism evidence="16 17">
    <name type="scientific">Pseudoalteromonas spongiae</name>
    <dbReference type="NCBI Taxonomy" id="298657"/>
    <lineage>
        <taxon>Bacteria</taxon>
        <taxon>Pseudomonadati</taxon>
        <taxon>Pseudomonadota</taxon>
        <taxon>Gammaproteobacteria</taxon>
        <taxon>Alteromonadales</taxon>
        <taxon>Pseudoalteromonadaceae</taxon>
        <taxon>Pseudoalteromonas</taxon>
    </lineage>
</organism>
<feature type="domain" description="Acyl-CoA oxidase/dehydrogenase middle" evidence="13">
    <location>
        <begin position="167"/>
        <end position="267"/>
    </location>
</feature>
<dbReference type="InterPro" id="IPR006091">
    <property type="entry name" value="Acyl-CoA_Oxase/DH_mid-dom"/>
</dbReference>
<evidence type="ECO:0000256" key="3">
    <source>
        <dbReference type="ARBA" id="ARBA00009347"/>
    </source>
</evidence>
<dbReference type="Pfam" id="PF09317">
    <property type="entry name" value="ACDH_C"/>
    <property type="match status" value="1"/>
</dbReference>
<dbReference type="NCBIfam" id="NF007000">
    <property type="entry name" value="PRK09463.1"/>
    <property type="match status" value="1"/>
</dbReference>
<dbReference type="EC" id="1.3.8.7" evidence="4"/>
<evidence type="ECO:0000259" key="14">
    <source>
        <dbReference type="Pfam" id="PF02771"/>
    </source>
</evidence>
<evidence type="ECO:0000256" key="9">
    <source>
        <dbReference type="ARBA" id="ARBA00023002"/>
    </source>
</evidence>
<evidence type="ECO:0000256" key="8">
    <source>
        <dbReference type="ARBA" id="ARBA00022827"/>
    </source>
</evidence>
<dbReference type="PANTHER" id="PTHR48083:SF33">
    <property type="entry name" value="ACYL-COENZYME A DEHYDROGENASE"/>
    <property type="match status" value="1"/>
</dbReference>
<name>A0ABU8F0L8_9GAMM</name>
<evidence type="ECO:0000256" key="4">
    <source>
        <dbReference type="ARBA" id="ARBA00012033"/>
    </source>
</evidence>
<evidence type="ECO:0000256" key="7">
    <source>
        <dbReference type="ARBA" id="ARBA00022630"/>
    </source>
</evidence>
<dbReference type="InterPro" id="IPR009100">
    <property type="entry name" value="AcylCoA_DH/oxidase_NM_dom_sf"/>
</dbReference>
<evidence type="ECO:0000259" key="12">
    <source>
        <dbReference type="Pfam" id="PF00441"/>
    </source>
</evidence>
<evidence type="ECO:0000259" key="13">
    <source>
        <dbReference type="Pfam" id="PF02770"/>
    </source>
</evidence>
<protein>
    <recommendedName>
        <fullName evidence="6">Acyl-coenzyme A dehydrogenase</fullName>
        <ecNumber evidence="4">1.3.8.7</ecNumber>
        <ecNumber evidence="5">1.3.8.8</ecNumber>
    </recommendedName>
</protein>
<dbReference type="Gene3D" id="2.40.110.10">
    <property type="entry name" value="Butyryl-CoA Dehydrogenase, subunit A, domain 2"/>
    <property type="match status" value="1"/>
</dbReference>
<dbReference type="PANTHER" id="PTHR48083">
    <property type="entry name" value="MEDIUM-CHAIN SPECIFIC ACYL-COA DEHYDROGENASE, MITOCHONDRIAL-RELATED"/>
    <property type="match status" value="1"/>
</dbReference>
<comment type="similarity">
    <text evidence="3">Belongs to the acyl-CoA dehydrogenase family.</text>
</comment>